<dbReference type="PANTHER" id="PTHR36981:SF3">
    <property type="entry name" value="UBIQUITIN-LIKE PROTEASE FAMILY PROFILE DOMAIN-CONTAINING PROTEIN"/>
    <property type="match status" value="1"/>
</dbReference>
<dbReference type="OrthoDB" id="5945976at2759"/>
<reference evidence="2" key="1">
    <citation type="submission" date="2021-10" db="EMBL/GenBank/DDBJ databases">
        <title>Tropical sea cucumber genome reveals ecological adaptation and Cuvierian tubules defense mechanism.</title>
        <authorList>
            <person name="Chen T."/>
        </authorList>
    </citation>
    <scope>NUCLEOTIDE SEQUENCE</scope>
    <source>
        <strain evidence="2">Nanhai2018</strain>
        <tissue evidence="2">Muscle</tissue>
    </source>
</reference>
<dbReference type="AlphaFoldDB" id="A0A9Q1HIS2"/>
<keyword evidence="3" id="KW-1185">Reference proteome</keyword>
<dbReference type="Pfam" id="PF20478">
    <property type="entry name" value="P2RX7_C"/>
    <property type="match status" value="1"/>
</dbReference>
<evidence type="ECO:0000313" key="3">
    <source>
        <dbReference type="Proteomes" id="UP001152320"/>
    </source>
</evidence>
<gene>
    <name evidence="2" type="ORF">HOLleu_00552</name>
</gene>
<dbReference type="InterPro" id="IPR046815">
    <property type="entry name" value="P2RX7_C"/>
</dbReference>
<evidence type="ECO:0000259" key="1">
    <source>
        <dbReference type="Pfam" id="PF20478"/>
    </source>
</evidence>
<dbReference type="EMBL" id="JAIZAY010000001">
    <property type="protein sequence ID" value="KAJ8048299.1"/>
    <property type="molecule type" value="Genomic_DNA"/>
</dbReference>
<dbReference type="Proteomes" id="UP001152320">
    <property type="component" value="Chromosome 1"/>
</dbReference>
<organism evidence="2 3">
    <name type="scientific">Holothuria leucospilota</name>
    <name type="common">Black long sea cucumber</name>
    <name type="synonym">Mertensiothuria leucospilota</name>
    <dbReference type="NCBI Taxonomy" id="206669"/>
    <lineage>
        <taxon>Eukaryota</taxon>
        <taxon>Metazoa</taxon>
        <taxon>Echinodermata</taxon>
        <taxon>Eleutherozoa</taxon>
        <taxon>Echinozoa</taxon>
        <taxon>Holothuroidea</taxon>
        <taxon>Aspidochirotacea</taxon>
        <taxon>Aspidochirotida</taxon>
        <taxon>Holothuriidae</taxon>
        <taxon>Holothuria</taxon>
    </lineage>
</organism>
<feature type="domain" description="P2X purinoreceptor 7 intracellular" evidence="1">
    <location>
        <begin position="42"/>
        <end position="90"/>
    </location>
</feature>
<protein>
    <recommendedName>
        <fullName evidence="1">P2X purinoreceptor 7 intracellular domain-containing protein</fullName>
    </recommendedName>
</protein>
<name>A0A9Q1HIS2_HOLLE</name>
<accession>A0A9Q1HIS2</accession>
<comment type="caution">
    <text evidence="2">The sequence shown here is derived from an EMBL/GenBank/DDBJ whole genome shotgun (WGS) entry which is preliminary data.</text>
</comment>
<dbReference type="PANTHER" id="PTHR36981">
    <property type="entry name" value="ZGC:195170"/>
    <property type="match status" value="1"/>
</dbReference>
<sequence>MNNTAWCRCSNCNVMPYQLECKCCTEVAAALIYAFYFPSCRTYRYAAYRMFTYWVYGKLGQGVRKVVPACAVSKIRETFPDPNGVYVGFQIGDDGVEVEVDEVKEI</sequence>
<evidence type="ECO:0000313" key="2">
    <source>
        <dbReference type="EMBL" id="KAJ8048299.1"/>
    </source>
</evidence>
<proteinExistence type="predicted"/>